<comment type="pathway">
    <text evidence="1 14">Purine metabolism; IMP biosynthesis via de novo pathway; 5-amino-1-(5-phospho-D-ribosyl)imidazole-4-carboxamide from 5-amino-1-(5-phospho-D-ribosyl)imidazole-4-carboxylate: step 2/2.</text>
</comment>
<dbReference type="InterPro" id="IPR008948">
    <property type="entry name" value="L-Aspartase-like"/>
</dbReference>
<dbReference type="OrthoDB" id="9768878at2"/>
<evidence type="ECO:0000256" key="4">
    <source>
        <dbReference type="ARBA" id="ARBA00011668"/>
    </source>
</evidence>
<comment type="catalytic activity">
    <reaction evidence="12">
        <text>N(6)-(1,2-dicarboxyethyl)-AMP = fumarate + AMP</text>
        <dbReference type="Rhea" id="RHEA:16853"/>
        <dbReference type="ChEBI" id="CHEBI:29806"/>
        <dbReference type="ChEBI" id="CHEBI:57567"/>
        <dbReference type="ChEBI" id="CHEBI:456215"/>
        <dbReference type="EC" id="4.3.2.2"/>
    </reaction>
    <physiologicalReaction direction="left-to-right" evidence="12">
        <dbReference type="Rhea" id="RHEA:16854"/>
    </physiologicalReaction>
</comment>
<dbReference type="GO" id="GO:0044208">
    <property type="term" value="P:'de novo' AMP biosynthetic process"/>
    <property type="evidence" value="ECO:0007669"/>
    <property type="project" value="UniProtKB-UniPathway"/>
</dbReference>
<name>A0A4D6XUM0_9GAMM</name>
<feature type="domain" description="Fumarate lyase N-terminal" evidence="15">
    <location>
        <begin position="14"/>
        <end position="313"/>
    </location>
</feature>
<keyword evidence="8 14" id="KW-0456">Lyase</keyword>
<comment type="catalytic activity">
    <reaction evidence="9">
        <text>(2S)-2-[5-amino-1-(5-phospho-beta-D-ribosyl)imidazole-4-carboxamido]succinate = 5-amino-1-(5-phospho-beta-D-ribosyl)imidazole-4-carboxamide + fumarate</text>
        <dbReference type="Rhea" id="RHEA:23920"/>
        <dbReference type="ChEBI" id="CHEBI:29806"/>
        <dbReference type="ChEBI" id="CHEBI:58443"/>
        <dbReference type="ChEBI" id="CHEBI:58475"/>
        <dbReference type="EC" id="4.3.2.2"/>
    </reaction>
    <physiologicalReaction direction="left-to-right" evidence="9">
        <dbReference type="Rhea" id="RHEA:23921"/>
    </physiologicalReaction>
</comment>
<evidence type="ECO:0000256" key="5">
    <source>
        <dbReference type="ARBA" id="ARBA00012339"/>
    </source>
</evidence>
<dbReference type="PANTHER" id="PTHR43411">
    <property type="entry name" value="ADENYLOSUCCINATE LYASE"/>
    <property type="match status" value="1"/>
</dbReference>
<reference evidence="17 18" key="2">
    <citation type="submission" date="2019-05" db="EMBL/GenBank/DDBJ databases">
        <title>Genome evolution of the obligate endosymbiont Buchnera aphidicola.</title>
        <authorList>
            <person name="Moran N.A."/>
        </authorList>
    </citation>
    <scope>NUCLEOTIDE SEQUENCE [LARGE SCALE GENOMIC DNA]</scope>
    <source>
        <strain evidence="17 18">Hla</strain>
    </source>
</reference>
<sequence>MELTSLTAISPIDGRYSSSTILLRNIFSEFSFFKYRLAIEVQWLKKIISMSEILNIKSVIDDKEILFLDNIIKKFNEKDALYIKNIEKKTNHDIKALEYFLKEKISKSKNLSLLSEFVHFGCTSEDINNLAYALMLKDVRSQIILPLWKKIIFFLKKMIFQYKNIPLLSLTHGQPATPSTMGKEIANFYYRMQRQYIKLENIEILGKINGSTGNYNAHLAAYPEVNWHKISEEFIKSLGIHWNPYTTQIEPHDYIAEFFSCMSLFNTILINFNRDMWGYISLNYFKQKSIEQEIGSSVMPHKINPINFENSEGNLGLSNALMNHMIKKLPISRWQRDLSDSTVLRNLGVAISYAIIAYYSVLSGIKKLEINEFQLFKNLDENWSILSEPIQTVMRRYGIKDAYEQLKILTRGKIINKNIIKDFISNLDIPKKEKERLNKITPFNYIGAASTIINDIK</sequence>
<organism evidence="17 18">
    <name type="scientific">Buchnera aphidicola</name>
    <name type="common">Hyperomyzus lactucae</name>
    <dbReference type="NCBI Taxonomy" id="1241860"/>
    <lineage>
        <taxon>Bacteria</taxon>
        <taxon>Pseudomonadati</taxon>
        <taxon>Pseudomonadota</taxon>
        <taxon>Gammaproteobacteria</taxon>
        <taxon>Enterobacterales</taxon>
        <taxon>Erwiniaceae</taxon>
        <taxon>Buchnera</taxon>
    </lineage>
</organism>
<evidence type="ECO:0000259" key="15">
    <source>
        <dbReference type="Pfam" id="PF00206"/>
    </source>
</evidence>
<evidence type="ECO:0000256" key="12">
    <source>
        <dbReference type="ARBA" id="ARBA00049115"/>
    </source>
</evidence>
<comment type="function">
    <text evidence="10">Catalyzes two reactions in de novo purine nucleotide biosynthesis. Catalyzes the breakdown of 5-aminoimidazole- (N-succinylocarboxamide) ribotide (SAICAR or 2-[5-amino-1-(5-phospho-beta-D-ribosyl)imidazole-4-carboxamido]succinate) to 5-aminoimidazole-4-carboxamide ribotide (AICAR or 5-amino-1-(5-phospho-beta-D-ribosyl)imidazole-4-carboxamide) and fumarate, and of adenylosuccinate (ADS or N(6)-(1,2-dicarboxyethyl)-AMP) to adenosine monophosphate (AMP) and fumarate.</text>
</comment>
<dbReference type="EC" id="4.3.2.2" evidence="5 13"/>
<dbReference type="Gene3D" id="1.10.275.10">
    <property type="entry name" value="Fumarase/aspartase (N-terminal domain)"/>
    <property type="match status" value="1"/>
</dbReference>
<dbReference type="InterPro" id="IPR020557">
    <property type="entry name" value="Fumarate_lyase_CS"/>
</dbReference>
<dbReference type="UniPathway" id="UPA00074">
    <property type="reaction ID" value="UER00132"/>
</dbReference>
<feature type="domain" description="Adenylosuccinate lyase PurB C-terminal" evidence="16">
    <location>
        <begin position="332"/>
        <end position="446"/>
    </location>
</feature>
<evidence type="ECO:0000256" key="10">
    <source>
        <dbReference type="ARBA" id="ARBA00025012"/>
    </source>
</evidence>
<dbReference type="InterPro" id="IPR047136">
    <property type="entry name" value="PurB_bact"/>
</dbReference>
<proteinExistence type="inferred from homology"/>
<evidence type="ECO:0000256" key="14">
    <source>
        <dbReference type="RuleBase" id="RU361172"/>
    </source>
</evidence>
<dbReference type="Pfam" id="PF08328">
    <property type="entry name" value="ASL_C"/>
    <property type="match status" value="1"/>
</dbReference>
<dbReference type="NCBIfam" id="TIGR00928">
    <property type="entry name" value="purB"/>
    <property type="match status" value="1"/>
</dbReference>
<dbReference type="GO" id="GO:0004018">
    <property type="term" value="F:N6-(1,2-dicarboxyethyl)AMP AMP-lyase (fumarate-forming) activity"/>
    <property type="evidence" value="ECO:0007669"/>
    <property type="project" value="UniProtKB-UniRule"/>
</dbReference>
<evidence type="ECO:0000256" key="7">
    <source>
        <dbReference type="ARBA" id="ARBA00022755"/>
    </source>
</evidence>
<dbReference type="InterPro" id="IPR013539">
    <property type="entry name" value="PurB_C"/>
</dbReference>
<dbReference type="GO" id="GO:0005829">
    <property type="term" value="C:cytosol"/>
    <property type="evidence" value="ECO:0007669"/>
    <property type="project" value="TreeGrafter"/>
</dbReference>
<evidence type="ECO:0000256" key="3">
    <source>
        <dbReference type="ARBA" id="ARBA00008273"/>
    </source>
</evidence>
<dbReference type="SUPFAM" id="SSF48557">
    <property type="entry name" value="L-aspartase-like"/>
    <property type="match status" value="1"/>
</dbReference>
<accession>A0A4D6XUM0</accession>
<protein>
    <recommendedName>
        <fullName evidence="6 13">Adenylosuccinate lyase</fullName>
        <shortName evidence="14">ASL</shortName>
        <ecNumber evidence="5 13">4.3.2.2</ecNumber>
    </recommendedName>
    <alternativeName>
        <fullName evidence="11 14">Adenylosuccinase</fullName>
    </alternativeName>
</protein>
<keyword evidence="7 14" id="KW-0658">Purine biosynthesis</keyword>
<dbReference type="CDD" id="cd01598">
    <property type="entry name" value="PurB"/>
    <property type="match status" value="1"/>
</dbReference>
<dbReference type="Gene3D" id="1.20.200.10">
    <property type="entry name" value="Fumarase/aspartase (Central domain)"/>
    <property type="match status" value="1"/>
</dbReference>
<evidence type="ECO:0000256" key="13">
    <source>
        <dbReference type="NCBIfam" id="TIGR00928"/>
    </source>
</evidence>
<evidence type="ECO:0000313" key="17">
    <source>
        <dbReference type="EMBL" id="QCI20986.1"/>
    </source>
</evidence>
<evidence type="ECO:0000256" key="6">
    <source>
        <dbReference type="ARBA" id="ARBA00017058"/>
    </source>
</evidence>
<evidence type="ECO:0000256" key="9">
    <source>
        <dbReference type="ARBA" id="ARBA00024477"/>
    </source>
</evidence>
<dbReference type="UniPathway" id="UPA00075">
    <property type="reaction ID" value="UER00336"/>
</dbReference>
<dbReference type="RefSeq" id="WP_158357593.1">
    <property type="nucleotide sequence ID" value="NZ_CP034876.1"/>
</dbReference>
<comment type="similarity">
    <text evidence="3 14">Belongs to the lyase 1 family. Adenylosuccinate lyase subfamily.</text>
</comment>
<dbReference type="InterPro" id="IPR022761">
    <property type="entry name" value="Fumarate_lyase_N"/>
</dbReference>
<evidence type="ECO:0000256" key="2">
    <source>
        <dbReference type="ARBA" id="ARBA00004734"/>
    </source>
</evidence>
<dbReference type="InterPro" id="IPR000362">
    <property type="entry name" value="Fumarate_lyase_fam"/>
</dbReference>
<reference evidence="17 18" key="1">
    <citation type="submission" date="2018-12" db="EMBL/GenBank/DDBJ databases">
        <authorList>
            <person name="Chong R.A."/>
        </authorList>
    </citation>
    <scope>NUCLEOTIDE SEQUENCE [LARGE SCALE GENOMIC DNA]</scope>
    <source>
        <strain evidence="17 18">Hla</strain>
    </source>
</reference>
<dbReference type="FunFam" id="1.20.200.10:FF:000004">
    <property type="entry name" value="Adenylosuccinate lyase"/>
    <property type="match status" value="1"/>
</dbReference>
<gene>
    <name evidence="17" type="ORF">D9V68_01340</name>
</gene>
<dbReference type="PANTHER" id="PTHR43411:SF1">
    <property type="entry name" value="ADENYLOSUCCINATE LYASE"/>
    <property type="match status" value="1"/>
</dbReference>
<dbReference type="GO" id="GO:0070626">
    <property type="term" value="F:(S)-2-(5-amino-1-(5-phospho-D-ribosyl)imidazole-4-carboxamido) succinate lyase (fumarate-forming) activity"/>
    <property type="evidence" value="ECO:0007669"/>
    <property type="project" value="RHEA"/>
</dbReference>
<dbReference type="Gene3D" id="1.10.40.30">
    <property type="entry name" value="Fumarase/aspartase (C-terminal domain)"/>
    <property type="match status" value="1"/>
</dbReference>
<dbReference type="GO" id="GO:0006189">
    <property type="term" value="P:'de novo' IMP biosynthetic process"/>
    <property type="evidence" value="ECO:0007669"/>
    <property type="project" value="UniProtKB-UniPathway"/>
</dbReference>
<evidence type="ECO:0000256" key="11">
    <source>
        <dbReference type="ARBA" id="ARBA00030717"/>
    </source>
</evidence>
<evidence type="ECO:0000256" key="1">
    <source>
        <dbReference type="ARBA" id="ARBA00004706"/>
    </source>
</evidence>
<dbReference type="NCBIfam" id="NF006764">
    <property type="entry name" value="PRK09285.1"/>
    <property type="match status" value="1"/>
</dbReference>
<dbReference type="InterPro" id="IPR024083">
    <property type="entry name" value="Fumarase/histidase_N"/>
</dbReference>
<evidence type="ECO:0000256" key="8">
    <source>
        <dbReference type="ARBA" id="ARBA00023239"/>
    </source>
</evidence>
<dbReference type="PROSITE" id="PS00163">
    <property type="entry name" value="FUMARATE_LYASES"/>
    <property type="match status" value="1"/>
</dbReference>
<dbReference type="PRINTS" id="PR00149">
    <property type="entry name" value="FUMRATELYASE"/>
</dbReference>
<comment type="pathway">
    <text evidence="2 14">Purine metabolism; AMP biosynthesis via de novo pathway; AMP from IMP: step 2/2.</text>
</comment>
<dbReference type="Pfam" id="PF00206">
    <property type="entry name" value="Lyase_1"/>
    <property type="match status" value="1"/>
</dbReference>
<dbReference type="AlphaFoldDB" id="A0A4D6XUM0"/>
<evidence type="ECO:0000259" key="16">
    <source>
        <dbReference type="Pfam" id="PF08328"/>
    </source>
</evidence>
<comment type="subunit">
    <text evidence="4">Homotetramer. Residues from neighboring subunits contribute catalytic and substrate-binding residues to each active site.</text>
</comment>
<dbReference type="InterPro" id="IPR004769">
    <property type="entry name" value="Pur_lyase"/>
</dbReference>
<evidence type="ECO:0000313" key="18">
    <source>
        <dbReference type="Proteomes" id="UP000298738"/>
    </source>
</evidence>
<dbReference type="EMBL" id="CP034876">
    <property type="protein sequence ID" value="QCI20986.1"/>
    <property type="molecule type" value="Genomic_DNA"/>
</dbReference>
<dbReference type="Proteomes" id="UP000298738">
    <property type="component" value="Chromosome"/>
</dbReference>